<dbReference type="PROSITE" id="PS51257">
    <property type="entry name" value="PROKAR_LIPOPROTEIN"/>
    <property type="match status" value="1"/>
</dbReference>
<accession>A0A644ZQ14</accession>
<proteinExistence type="predicted"/>
<reference evidence="1" key="1">
    <citation type="submission" date="2019-08" db="EMBL/GenBank/DDBJ databases">
        <authorList>
            <person name="Kucharzyk K."/>
            <person name="Murdoch R.W."/>
            <person name="Higgins S."/>
            <person name="Loffler F."/>
        </authorList>
    </citation>
    <scope>NUCLEOTIDE SEQUENCE</scope>
</reference>
<evidence type="ECO:0000313" key="1">
    <source>
        <dbReference type="EMBL" id="MPM39714.1"/>
    </source>
</evidence>
<dbReference type="AlphaFoldDB" id="A0A644ZQ14"/>
<evidence type="ECO:0008006" key="2">
    <source>
        <dbReference type="Google" id="ProtNLM"/>
    </source>
</evidence>
<name>A0A644ZQ14_9ZZZZ</name>
<sequence length="219" mass="24784">MKKTISFLLLVLLFGSCSGEKKGKESRGQEFSAKELQAEAGKKRYPLEQGIIRSTSEAMGMEMSIVTYFDKWGEWEAIETTVPMEVMGEDYSTRTLEIIKGDDHWKIDLDKKTGEHYTLARAINPLGVDVESLSDELLGKMNLEDLGEVEFLGYKCRKMSMKSDKGTQMDYVMWGNVMMSMEGEAMGIQTSSRVTSVEEVAPPQEKFEVPRDIQFADEE</sequence>
<comment type="caution">
    <text evidence="1">The sequence shown here is derived from an EMBL/GenBank/DDBJ whole genome shotgun (WGS) entry which is preliminary data.</text>
</comment>
<organism evidence="1">
    <name type="scientific">bioreactor metagenome</name>
    <dbReference type="NCBI Taxonomy" id="1076179"/>
    <lineage>
        <taxon>unclassified sequences</taxon>
        <taxon>metagenomes</taxon>
        <taxon>ecological metagenomes</taxon>
    </lineage>
</organism>
<protein>
    <recommendedName>
        <fullName evidence="2">DUF4412 domain-containing protein</fullName>
    </recommendedName>
</protein>
<gene>
    <name evidence="1" type="ORF">SDC9_86348</name>
</gene>
<dbReference type="EMBL" id="VSSQ01008744">
    <property type="protein sequence ID" value="MPM39714.1"/>
    <property type="molecule type" value="Genomic_DNA"/>
</dbReference>